<dbReference type="Proteomes" id="UP000236884">
    <property type="component" value="Chromosome"/>
</dbReference>
<gene>
    <name evidence="2" type="ORF">GJW-30_1_04196</name>
</gene>
<feature type="domain" description="Endonuclease/exonuclease/phosphatase" evidence="1">
    <location>
        <begin position="7"/>
        <end position="219"/>
    </location>
</feature>
<dbReference type="AlphaFoldDB" id="A0A0S3Q0D3"/>
<keyword evidence="2" id="KW-0540">Nuclease</keyword>
<dbReference type="InterPro" id="IPR051916">
    <property type="entry name" value="GPI-anchor_lipid_remodeler"/>
</dbReference>
<keyword evidence="2" id="KW-0255">Endonuclease</keyword>
<dbReference type="PANTHER" id="PTHR14859">
    <property type="entry name" value="CALCOFLUOR WHITE HYPERSENSITIVE PROTEIN PRECURSOR"/>
    <property type="match status" value="1"/>
</dbReference>
<keyword evidence="2" id="KW-0378">Hydrolase</keyword>
<keyword evidence="2" id="KW-0269">Exonuclease</keyword>
<organism evidence="2 3">
    <name type="scientific">Variibacter gotjawalensis</name>
    <dbReference type="NCBI Taxonomy" id="1333996"/>
    <lineage>
        <taxon>Bacteria</taxon>
        <taxon>Pseudomonadati</taxon>
        <taxon>Pseudomonadota</taxon>
        <taxon>Alphaproteobacteria</taxon>
        <taxon>Hyphomicrobiales</taxon>
        <taxon>Nitrobacteraceae</taxon>
        <taxon>Variibacter</taxon>
    </lineage>
</organism>
<dbReference type="SUPFAM" id="SSF56219">
    <property type="entry name" value="DNase I-like"/>
    <property type="match status" value="1"/>
</dbReference>
<dbReference type="RefSeq" id="WP_245408585.1">
    <property type="nucleotide sequence ID" value="NZ_AP014946.1"/>
</dbReference>
<sequence>MSVIRFATWNIHGGVGRDGRFDLTRVVELLKRAAPDVVALQEVDSRRAGPAQEHPFVFLRNALGPHGAEAKAITGADGDYGQLLISRWPLTNIRIHDISVAKNEPRRAIEADVEAPAGVVRVVATHLGLSFGERRRQTDTLVALAEQPAPVLVMMGDFNDWIWRGRVHSVMQRVLPGRTWVRTFPSRFPLIRLDRLHCRPREALGRSWTDPDASAISDHLPVFAEIRLPVGQAK</sequence>
<dbReference type="Pfam" id="PF03372">
    <property type="entry name" value="Exo_endo_phos"/>
    <property type="match status" value="1"/>
</dbReference>
<evidence type="ECO:0000259" key="1">
    <source>
        <dbReference type="Pfam" id="PF03372"/>
    </source>
</evidence>
<dbReference type="GO" id="GO:0004519">
    <property type="term" value="F:endonuclease activity"/>
    <property type="evidence" value="ECO:0007669"/>
    <property type="project" value="UniProtKB-KW"/>
</dbReference>
<dbReference type="InterPro" id="IPR005135">
    <property type="entry name" value="Endo/exonuclease/phosphatase"/>
</dbReference>
<dbReference type="PANTHER" id="PTHR14859:SF1">
    <property type="entry name" value="PGAP2-INTERACTING PROTEIN"/>
    <property type="match status" value="1"/>
</dbReference>
<evidence type="ECO:0000313" key="3">
    <source>
        <dbReference type="Proteomes" id="UP000236884"/>
    </source>
</evidence>
<dbReference type="Gene3D" id="3.60.10.10">
    <property type="entry name" value="Endonuclease/exonuclease/phosphatase"/>
    <property type="match status" value="1"/>
</dbReference>
<evidence type="ECO:0000313" key="2">
    <source>
        <dbReference type="EMBL" id="BAT61636.1"/>
    </source>
</evidence>
<proteinExistence type="predicted"/>
<keyword evidence="3" id="KW-1185">Reference proteome</keyword>
<dbReference type="GO" id="GO:0006506">
    <property type="term" value="P:GPI anchor biosynthetic process"/>
    <property type="evidence" value="ECO:0007669"/>
    <property type="project" value="TreeGrafter"/>
</dbReference>
<accession>A0A0S3Q0D3</accession>
<protein>
    <submittedName>
        <fullName evidence="2">Endonuclease/Exonuclease/phosphatase family protein</fullName>
    </submittedName>
</protein>
<dbReference type="EMBL" id="AP014946">
    <property type="protein sequence ID" value="BAT61636.1"/>
    <property type="molecule type" value="Genomic_DNA"/>
</dbReference>
<name>A0A0S3Q0D3_9BRAD</name>
<dbReference type="GO" id="GO:0004527">
    <property type="term" value="F:exonuclease activity"/>
    <property type="evidence" value="ECO:0007669"/>
    <property type="project" value="UniProtKB-KW"/>
</dbReference>
<dbReference type="KEGG" id="vgo:GJW-30_1_04196"/>
<reference evidence="2 3" key="1">
    <citation type="submission" date="2015-08" db="EMBL/GenBank/DDBJ databases">
        <title>Investigation of the bacterial diversity of lava forest soil.</title>
        <authorList>
            <person name="Lee J.S."/>
        </authorList>
    </citation>
    <scope>NUCLEOTIDE SEQUENCE [LARGE SCALE GENOMIC DNA]</scope>
    <source>
        <strain evidence="2 3">GJW-30</strain>
    </source>
</reference>
<dbReference type="GO" id="GO:0016020">
    <property type="term" value="C:membrane"/>
    <property type="evidence" value="ECO:0007669"/>
    <property type="project" value="GOC"/>
</dbReference>
<dbReference type="InterPro" id="IPR036691">
    <property type="entry name" value="Endo/exonu/phosph_ase_sf"/>
</dbReference>